<keyword evidence="3" id="KW-0804">Transcription</keyword>
<dbReference type="InterPro" id="IPR050109">
    <property type="entry name" value="HTH-type_TetR-like_transc_reg"/>
</dbReference>
<evidence type="ECO:0000256" key="4">
    <source>
        <dbReference type="PROSITE-ProRule" id="PRU00335"/>
    </source>
</evidence>
<feature type="domain" description="HTH tetR-type" evidence="5">
    <location>
        <begin position="13"/>
        <end position="73"/>
    </location>
</feature>
<keyword evidence="1" id="KW-0805">Transcription regulation</keyword>
<dbReference type="InterPro" id="IPR001647">
    <property type="entry name" value="HTH_TetR"/>
</dbReference>
<evidence type="ECO:0000313" key="6">
    <source>
        <dbReference type="EMBL" id="MCP2257876.1"/>
    </source>
</evidence>
<keyword evidence="7" id="KW-1185">Reference proteome</keyword>
<dbReference type="InterPro" id="IPR041347">
    <property type="entry name" value="MftR_C"/>
</dbReference>
<dbReference type="Pfam" id="PF17754">
    <property type="entry name" value="TetR_C_14"/>
    <property type="match status" value="1"/>
</dbReference>
<dbReference type="PROSITE" id="PS01081">
    <property type="entry name" value="HTH_TETR_1"/>
    <property type="match status" value="1"/>
</dbReference>
<dbReference type="PRINTS" id="PR00455">
    <property type="entry name" value="HTHTETR"/>
</dbReference>
<evidence type="ECO:0000256" key="2">
    <source>
        <dbReference type="ARBA" id="ARBA00023125"/>
    </source>
</evidence>
<dbReference type="Gene3D" id="1.10.357.10">
    <property type="entry name" value="Tetracycline Repressor, domain 2"/>
    <property type="match status" value="1"/>
</dbReference>
<protein>
    <submittedName>
        <fullName evidence="6">Transcriptional regulator, TetR family</fullName>
    </submittedName>
</protein>
<name>A0ABT1HQS9_STRSD</name>
<dbReference type="Pfam" id="PF00440">
    <property type="entry name" value="TetR_N"/>
    <property type="match status" value="1"/>
</dbReference>
<dbReference type="PANTHER" id="PTHR30055">
    <property type="entry name" value="HTH-TYPE TRANSCRIPTIONAL REGULATOR RUTR"/>
    <property type="match status" value="1"/>
</dbReference>
<dbReference type="Gene3D" id="1.10.10.60">
    <property type="entry name" value="Homeodomain-like"/>
    <property type="match status" value="1"/>
</dbReference>
<gene>
    <name evidence="6" type="ORF">LX15_001562</name>
</gene>
<reference evidence="6 7" key="1">
    <citation type="submission" date="2022-06" db="EMBL/GenBank/DDBJ databases">
        <title>Genomic Encyclopedia of Archaeal and Bacterial Type Strains, Phase II (KMG-II): from individual species to whole genera.</title>
        <authorList>
            <person name="Goeker M."/>
        </authorList>
    </citation>
    <scope>NUCLEOTIDE SEQUENCE [LARGE SCALE GENOMIC DNA]</scope>
    <source>
        <strain evidence="6 7">DSM 40477</strain>
    </source>
</reference>
<evidence type="ECO:0000256" key="1">
    <source>
        <dbReference type="ARBA" id="ARBA00023015"/>
    </source>
</evidence>
<comment type="caution">
    <text evidence="6">The sequence shown here is derived from an EMBL/GenBank/DDBJ whole genome shotgun (WGS) entry which is preliminary data.</text>
</comment>
<dbReference type="PROSITE" id="PS50977">
    <property type="entry name" value="HTH_TETR_2"/>
    <property type="match status" value="1"/>
</dbReference>
<sequence length="211" mass="22819">MTEQRGLRERKKNRTRRALADAALRLFVERGFHATTVADIAAAADVSPRTFFGHFRAKEDVAFVPTEERLESFLDGLRAAPQGAPLLDQLRTAVREVVSETLLARGERERLRLRMIFSVPEVRAKSLVRLAEVQSEVVAVITARLRPGVDEAVVTAAVGSLVGSLVAVVARWLRSDGSGDLLAELDRAFDLVAEGVASVPGLGTPLPDTAA</sequence>
<accession>A0ABT1HQS9</accession>
<feature type="DNA-binding region" description="H-T-H motif" evidence="4">
    <location>
        <begin position="36"/>
        <end position="55"/>
    </location>
</feature>
<dbReference type="InterPro" id="IPR023772">
    <property type="entry name" value="DNA-bd_HTH_TetR-type_CS"/>
</dbReference>
<organism evidence="6 7">
    <name type="scientific">Streptoalloteichus tenebrarius (strain ATCC 17920 / DSM 40477 / JCM 4838 / CBS 697.72 / NBRC 16177 / NCIMB 11028 / NRRL B-12390 / A12253. 1 / ISP 5477)</name>
    <name type="common">Streptomyces tenebrarius</name>
    <dbReference type="NCBI Taxonomy" id="1933"/>
    <lineage>
        <taxon>Bacteria</taxon>
        <taxon>Bacillati</taxon>
        <taxon>Actinomycetota</taxon>
        <taxon>Actinomycetes</taxon>
        <taxon>Pseudonocardiales</taxon>
        <taxon>Pseudonocardiaceae</taxon>
        <taxon>Streptoalloteichus</taxon>
    </lineage>
</organism>
<dbReference type="RefSeq" id="WP_253668815.1">
    <property type="nucleotide sequence ID" value="NZ_JAMTCP010000005.1"/>
</dbReference>
<evidence type="ECO:0000256" key="3">
    <source>
        <dbReference type="ARBA" id="ARBA00023163"/>
    </source>
</evidence>
<keyword evidence="2 4" id="KW-0238">DNA-binding</keyword>
<dbReference type="SUPFAM" id="SSF46689">
    <property type="entry name" value="Homeodomain-like"/>
    <property type="match status" value="1"/>
</dbReference>
<dbReference type="PANTHER" id="PTHR30055:SF238">
    <property type="entry name" value="MYCOFACTOCIN BIOSYNTHESIS TRANSCRIPTIONAL REGULATOR MFTR-RELATED"/>
    <property type="match status" value="1"/>
</dbReference>
<dbReference type="EMBL" id="JAMTCP010000005">
    <property type="protein sequence ID" value="MCP2257876.1"/>
    <property type="molecule type" value="Genomic_DNA"/>
</dbReference>
<evidence type="ECO:0000259" key="5">
    <source>
        <dbReference type="PROSITE" id="PS50977"/>
    </source>
</evidence>
<evidence type="ECO:0000313" key="7">
    <source>
        <dbReference type="Proteomes" id="UP001205311"/>
    </source>
</evidence>
<proteinExistence type="predicted"/>
<dbReference type="InterPro" id="IPR009057">
    <property type="entry name" value="Homeodomain-like_sf"/>
</dbReference>
<dbReference type="Proteomes" id="UP001205311">
    <property type="component" value="Unassembled WGS sequence"/>
</dbReference>